<dbReference type="Proteomes" id="UP001162834">
    <property type="component" value="Chromosome"/>
</dbReference>
<gene>
    <name evidence="1" type="ORF">DSM104329_02387</name>
</gene>
<evidence type="ECO:0008006" key="3">
    <source>
        <dbReference type="Google" id="ProtNLM"/>
    </source>
</evidence>
<dbReference type="KEGG" id="sbae:DSM104329_02387"/>
<organism evidence="1 2">
    <name type="scientific">Capillimicrobium parvum</name>
    <dbReference type="NCBI Taxonomy" id="2884022"/>
    <lineage>
        <taxon>Bacteria</taxon>
        <taxon>Bacillati</taxon>
        <taxon>Actinomycetota</taxon>
        <taxon>Thermoleophilia</taxon>
        <taxon>Solirubrobacterales</taxon>
        <taxon>Capillimicrobiaceae</taxon>
        <taxon>Capillimicrobium</taxon>
    </lineage>
</organism>
<evidence type="ECO:0000313" key="1">
    <source>
        <dbReference type="EMBL" id="UGS35990.1"/>
    </source>
</evidence>
<keyword evidence="2" id="KW-1185">Reference proteome</keyword>
<protein>
    <recommendedName>
        <fullName evidence="3">DUF2283 domain-containing protein</fullName>
    </recommendedName>
</protein>
<name>A0A9E6XX29_9ACTN</name>
<dbReference type="AlphaFoldDB" id="A0A9E6XX29"/>
<evidence type="ECO:0000313" key="2">
    <source>
        <dbReference type="Proteomes" id="UP001162834"/>
    </source>
</evidence>
<dbReference type="EMBL" id="CP087164">
    <property type="protein sequence ID" value="UGS35990.1"/>
    <property type="molecule type" value="Genomic_DNA"/>
</dbReference>
<sequence length="95" mass="10147">MERVSITIGAVTFDHADYDADNDVLYLHVDPPQQADGEETPEGHVIRYAPATSRIVGLTLLGPRRILDRDGHLTATVPETVETSAEALAPALAAA</sequence>
<reference evidence="1" key="1">
    <citation type="journal article" date="2022" name="Int. J. Syst. Evol. Microbiol.">
        <title>Pseudomonas aegrilactucae sp. nov. and Pseudomonas morbosilactucae sp. nov., pathogens causing bacterial rot of lettuce in Japan.</title>
        <authorList>
            <person name="Sawada H."/>
            <person name="Fujikawa T."/>
            <person name="Satou M."/>
        </authorList>
    </citation>
    <scope>NUCLEOTIDE SEQUENCE</scope>
    <source>
        <strain evidence="1">0166_1</strain>
    </source>
</reference>
<proteinExistence type="predicted"/>
<accession>A0A9E6XX29</accession>